<feature type="region of interest" description="Disordered" evidence="1">
    <location>
        <begin position="519"/>
        <end position="599"/>
    </location>
</feature>
<evidence type="ECO:0000313" key="2">
    <source>
        <dbReference type="EMBL" id="CAG6771331.1"/>
    </source>
</evidence>
<sequence>MPFRTFVGPSLMSSFSNEFLLFSLSRQMTEESGLVSLGNLFDSPSNMPAADCVKGIVAEYLPSGWREWLVRDVISSPLELDPSTRNKLRFAIPSVRLLEAFFPKCRHVSEKKFKEVKDHLLSWPFGRALIFSPSKISIHLRGSEERHVQFVRFTDCFRDLCLSRSQVNKVLESMDAEACSVRSSEPGKSTDLESPPYEPLTPPLSRSLPGPGNGVSVSRGSVRQAHPSLAHHTDPVLMRQPIPPSTDVRMSALEKSVSSIQSEMKTLVAALRASAAPPQSSLPHSPECQESDMSDSSSEFSEDECYSPSPSHGPRLLPADDDPWGHSLVRDPEVPLDASFWDPMTKEKDPDIQEPSALLLSQGILCQRLGEAAWNRIRYADAEKKLKRGAMFQPLAMNSVFEKNNSPVDFALRQQERLLGTVCHGLLAQRKAFKDTLSNLVESCPAAKETVKECFFSEDSEFRSQSEALLQFVCGKRAEVISDRRKAVMPPDGVRTLQLINPSTSHLFDEDALAKWSASHSTSSVPRSRQVRKRPFSAVANDGGHSSKRPMAASAPEPFRQHRGSKSRPSAKSRGVGSKHFTSRQSNSRGRNFKAKGAF</sequence>
<dbReference type="EMBL" id="HBUF01584503">
    <property type="protein sequence ID" value="CAG6771331.1"/>
    <property type="molecule type" value="Transcribed_RNA"/>
</dbReference>
<dbReference type="EMBL" id="HBUF01406696">
    <property type="protein sequence ID" value="CAG6738206.1"/>
    <property type="molecule type" value="Transcribed_RNA"/>
</dbReference>
<dbReference type="AlphaFoldDB" id="A0A8D9AU03"/>
<name>A0A8D9AU03_9HEMI</name>
<evidence type="ECO:0000256" key="1">
    <source>
        <dbReference type="SAM" id="MobiDB-lite"/>
    </source>
</evidence>
<accession>A0A8D9AU03</accession>
<feature type="compositionally biased region" description="Basic residues" evidence="1">
    <location>
        <begin position="561"/>
        <end position="571"/>
    </location>
</feature>
<protein>
    <submittedName>
        <fullName evidence="2">Uncharacterized protein</fullName>
    </submittedName>
</protein>
<proteinExistence type="predicted"/>
<dbReference type="EMBL" id="HBUF01245329">
    <property type="protein sequence ID" value="CAG6678230.1"/>
    <property type="molecule type" value="Transcribed_RNA"/>
</dbReference>
<feature type="region of interest" description="Disordered" evidence="1">
    <location>
        <begin position="272"/>
        <end position="324"/>
    </location>
</feature>
<reference evidence="2" key="1">
    <citation type="submission" date="2021-05" db="EMBL/GenBank/DDBJ databases">
        <authorList>
            <person name="Alioto T."/>
            <person name="Alioto T."/>
            <person name="Gomez Garrido J."/>
        </authorList>
    </citation>
    <scope>NUCLEOTIDE SEQUENCE</scope>
</reference>
<feature type="region of interest" description="Disordered" evidence="1">
    <location>
        <begin position="179"/>
        <end position="244"/>
    </location>
</feature>
<organism evidence="2">
    <name type="scientific">Cacopsylla melanoneura</name>
    <dbReference type="NCBI Taxonomy" id="428564"/>
    <lineage>
        <taxon>Eukaryota</taxon>
        <taxon>Metazoa</taxon>
        <taxon>Ecdysozoa</taxon>
        <taxon>Arthropoda</taxon>
        <taxon>Hexapoda</taxon>
        <taxon>Insecta</taxon>
        <taxon>Pterygota</taxon>
        <taxon>Neoptera</taxon>
        <taxon>Paraneoptera</taxon>
        <taxon>Hemiptera</taxon>
        <taxon>Sternorrhyncha</taxon>
        <taxon>Psylloidea</taxon>
        <taxon>Psyllidae</taxon>
        <taxon>Psyllinae</taxon>
        <taxon>Cacopsylla</taxon>
    </lineage>
</organism>